<protein>
    <recommendedName>
        <fullName evidence="9">Lipid A biosynthesis acyltransferase</fullName>
    </recommendedName>
</protein>
<evidence type="ECO:0000256" key="6">
    <source>
        <dbReference type="ARBA" id="ARBA00023315"/>
    </source>
</evidence>
<dbReference type="GO" id="GO:0005886">
    <property type="term" value="C:plasma membrane"/>
    <property type="evidence" value="ECO:0007669"/>
    <property type="project" value="UniProtKB-SubCell"/>
</dbReference>
<evidence type="ECO:0000313" key="7">
    <source>
        <dbReference type="EMBL" id="OGL41682.1"/>
    </source>
</evidence>
<evidence type="ECO:0000256" key="4">
    <source>
        <dbReference type="ARBA" id="ARBA00022679"/>
    </source>
</evidence>
<evidence type="ECO:0000256" key="2">
    <source>
        <dbReference type="ARBA" id="ARBA00022475"/>
    </source>
</evidence>
<accession>A0A1F7RJI9</accession>
<keyword evidence="2" id="KW-1003">Cell membrane</keyword>
<dbReference type="PANTHER" id="PTHR30606">
    <property type="entry name" value="LIPID A BIOSYNTHESIS LAUROYL ACYLTRANSFERASE"/>
    <property type="match status" value="1"/>
</dbReference>
<organism evidence="7 8">
    <name type="scientific">Candidatus Schekmanbacteria bacterium RBG_13_48_7</name>
    <dbReference type="NCBI Taxonomy" id="1817878"/>
    <lineage>
        <taxon>Bacteria</taxon>
        <taxon>Candidatus Schekmaniibacteriota</taxon>
    </lineage>
</organism>
<proteinExistence type="predicted"/>
<dbReference type="PANTHER" id="PTHR30606:SF10">
    <property type="entry name" value="PHOSPHATIDYLINOSITOL MANNOSIDE ACYLTRANSFERASE"/>
    <property type="match status" value="1"/>
</dbReference>
<dbReference type="Proteomes" id="UP000179266">
    <property type="component" value="Unassembled WGS sequence"/>
</dbReference>
<comment type="caution">
    <text evidence="7">The sequence shown here is derived from an EMBL/GenBank/DDBJ whole genome shotgun (WGS) entry which is preliminary data.</text>
</comment>
<dbReference type="GO" id="GO:0009247">
    <property type="term" value="P:glycolipid biosynthetic process"/>
    <property type="evidence" value="ECO:0007669"/>
    <property type="project" value="UniProtKB-ARBA"/>
</dbReference>
<dbReference type="PIRSF" id="PIRSF026649">
    <property type="entry name" value="MsbB"/>
    <property type="match status" value="1"/>
</dbReference>
<evidence type="ECO:0000256" key="1">
    <source>
        <dbReference type="ARBA" id="ARBA00004533"/>
    </source>
</evidence>
<dbReference type="AlphaFoldDB" id="A0A1F7RJI9"/>
<keyword evidence="5" id="KW-0472">Membrane</keyword>
<dbReference type="CDD" id="cd07984">
    <property type="entry name" value="LPLAT_LABLAT-like"/>
    <property type="match status" value="1"/>
</dbReference>
<dbReference type="Pfam" id="PF03279">
    <property type="entry name" value="Lip_A_acyltrans"/>
    <property type="match status" value="1"/>
</dbReference>
<gene>
    <name evidence="7" type="ORF">A2161_13025</name>
</gene>
<dbReference type="GO" id="GO:0016746">
    <property type="term" value="F:acyltransferase activity"/>
    <property type="evidence" value="ECO:0007669"/>
    <property type="project" value="UniProtKB-KW"/>
</dbReference>
<keyword evidence="3" id="KW-0997">Cell inner membrane</keyword>
<comment type="subcellular location">
    <subcellularLocation>
        <location evidence="1">Cell inner membrane</location>
    </subcellularLocation>
</comment>
<evidence type="ECO:0008006" key="9">
    <source>
        <dbReference type="Google" id="ProtNLM"/>
    </source>
</evidence>
<sequence length="295" mass="34461">MNVIIHLIEYYGLVFIRQCVKLFSPGMVYKTGCFLGSLVYGIIRIRRQQVLENLDLAFPEKTEVWKKQVARETFQLSAAAMLEFLKLPEFTHEYIERYISISGMENLELALQNGRGVIVGGGHFGNWEYNGAVFPVLGYPTNFVMVEQHNLLIHGFTNKLRRMKGINCISTRMGTREIVRRLHQNQLVCMLYDQDARKYGIFVDFFKFPASTHSGLAFLAWKTGAAIVTSFMFRIQGDHFHMVIDPPIWADSGMNREENIVFLTKKLNTRLEEMIREHPAHWFWYHKRWKTKQLS</sequence>
<evidence type="ECO:0000313" key="8">
    <source>
        <dbReference type="Proteomes" id="UP000179266"/>
    </source>
</evidence>
<evidence type="ECO:0000256" key="5">
    <source>
        <dbReference type="ARBA" id="ARBA00023136"/>
    </source>
</evidence>
<reference evidence="7 8" key="1">
    <citation type="journal article" date="2016" name="Nat. Commun.">
        <title>Thousands of microbial genomes shed light on interconnected biogeochemical processes in an aquifer system.</title>
        <authorList>
            <person name="Anantharaman K."/>
            <person name="Brown C.T."/>
            <person name="Hug L.A."/>
            <person name="Sharon I."/>
            <person name="Castelle C.J."/>
            <person name="Probst A.J."/>
            <person name="Thomas B.C."/>
            <person name="Singh A."/>
            <person name="Wilkins M.J."/>
            <person name="Karaoz U."/>
            <person name="Brodie E.L."/>
            <person name="Williams K.H."/>
            <person name="Hubbard S.S."/>
            <person name="Banfield J.F."/>
        </authorList>
    </citation>
    <scope>NUCLEOTIDE SEQUENCE [LARGE SCALE GENOMIC DNA]</scope>
</reference>
<keyword evidence="6" id="KW-0012">Acyltransferase</keyword>
<name>A0A1F7RJI9_9BACT</name>
<dbReference type="InterPro" id="IPR004960">
    <property type="entry name" value="LipA_acyltrans"/>
</dbReference>
<evidence type="ECO:0000256" key="3">
    <source>
        <dbReference type="ARBA" id="ARBA00022519"/>
    </source>
</evidence>
<dbReference type="EMBL" id="MGDD01000342">
    <property type="protein sequence ID" value="OGL41682.1"/>
    <property type="molecule type" value="Genomic_DNA"/>
</dbReference>
<keyword evidence="4" id="KW-0808">Transferase</keyword>